<name>A0A0M9A9U4_9HYME</name>
<feature type="compositionally biased region" description="Basic and acidic residues" evidence="1">
    <location>
        <begin position="709"/>
        <end position="745"/>
    </location>
</feature>
<feature type="region of interest" description="Disordered" evidence="1">
    <location>
        <begin position="93"/>
        <end position="129"/>
    </location>
</feature>
<dbReference type="OrthoDB" id="8189012at2759"/>
<accession>A0A0M9A9U4</accession>
<evidence type="ECO:0000256" key="1">
    <source>
        <dbReference type="SAM" id="MobiDB-lite"/>
    </source>
</evidence>
<sequence length="745" mass="82199">MDRTMMALLMAYKLKFVALIPTMIGGLILLKATALLAGFFFALFAAVLGLKVKCLCLYDSTKAPVPASATLLPATVVVAAVLLAEQFLQSNDQRQDQSDLADDQSLSSQQEQHTKGNGDQRREFHGHSHHHHAHHLLHFTASLFHASFQFAGTGPRQPNLNVEAVQQRGDSIEQNLVENFVLAGRCSAQCSFQLGQGALGHFVRRSDQLEVLRQRQRTHSAQSFEERDRLLLQAGNWGIWFTFARKTGVLYFVAPQSGSKRDTGAFPIVGKESSRFGARTSSTLAIIKCHFELSPSCEVSFWEIWNFYKVTRIFSKTTFRDSAIVVFTVSSGVLSATFAGYNPAYLEAGVFEIIRFAYKWQKTNRDILLRVKYQEPKEKSDLLQNLQLVLRRRKKNKGYGQMLLYFLGASKLTMLYVIVNVVAAIAGKALVVGKVALAIATAIALKKAFVFGTARFTNYSGQIASYIKIPNYKTTGYKAPKASSKLVESSLDEIDSSVGSIMTVIPVETKANRHKPRNPCFMTTIQFDKLHGNPGKGTGYLIGKTQFDGVGGEELGSSVEDGLINGSFLGFRFGWQGDPIPTILTILNTNDPTSISCTSVLILKFKYNQLKKKETTLPTFVYQPRYCSQADEANTRASLLTIRALPAKRANAPKASGTKVPPINRGIASKPPMSPNTLLFSVDLAVSSLMELVVGLVSADLAEATANKMAKERWDRGEKTGRGKRNERGNEREELFKEDSSKGGK</sequence>
<dbReference type="AlphaFoldDB" id="A0A0M9A9U4"/>
<dbReference type="Proteomes" id="UP000053105">
    <property type="component" value="Unassembled WGS sequence"/>
</dbReference>
<evidence type="ECO:0000313" key="4">
    <source>
        <dbReference type="Proteomes" id="UP000053105"/>
    </source>
</evidence>
<dbReference type="InterPro" id="IPR012464">
    <property type="entry name" value="DUF1676"/>
</dbReference>
<proteinExistence type="predicted"/>
<protein>
    <submittedName>
        <fullName evidence="3">Uncharacterized protein</fullName>
    </submittedName>
</protein>
<keyword evidence="4" id="KW-1185">Reference proteome</keyword>
<feature type="transmembrane region" description="Helical" evidence="2">
    <location>
        <begin position="65"/>
        <end position="84"/>
    </location>
</feature>
<keyword evidence="2" id="KW-0472">Membrane</keyword>
<evidence type="ECO:0000256" key="2">
    <source>
        <dbReference type="SAM" id="Phobius"/>
    </source>
</evidence>
<evidence type="ECO:0000313" key="3">
    <source>
        <dbReference type="EMBL" id="KOX80175.1"/>
    </source>
</evidence>
<feature type="transmembrane region" description="Helical" evidence="2">
    <location>
        <begin position="425"/>
        <end position="445"/>
    </location>
</feature>
<reference evidence="3 4" key="1">
    <citation type="submission" date="2015-07" db="EMBL/GenBank/DDBJ databases">
        <title>The genome of Melipona quadrifasciata.</title>
        <authorList>
            <person name="Pan H."/>
            <person name="Kapheim K."/>
        </authorList>
    </citation>
    <scope>NUCLEOTIDE SEQUENCE [LARGE SCALE GENOMIC DNA]</scope>
    <source>
        <strain evidence="3">0111107301</strain>
        <tissue evidence="3">Whole body</tissue>
    </source>
</reference>
<dbReference type="Pfam" id="PF07898">
    <property type="entry name" value="DUF1676"/>
    <property type="match status" value="1"/>
</dbReference>
<feature type="region of interest" description="Disordered" evidence="1">
    <location>
        <begin position="707"/>
        <end position="745"/>
    </location>
</feature>
<dbReference type="STRING" id="166423.A0A0M9A9U4"/>
<organism evidence="3 4">
    <name type="scientific">Melipona quadrifasciata</name>
    <dbReference type="NCBI Taxonomy" id="166423"/>
    <lineage>
        <taxon>Eukaryota</taxon>
        <taxon>Metazoa</taxon>
        <taxon>Ecdysozoa</taxon>
        <taxon>Arthropoda</taxon>
        <taxon>Hexapoda</taxon>
        <taxon>Insecta</taxon>
        <taxon>Pterygota</taxon>
        <taxon>Neoptera</taxon>
        <taxon>Endopterygota</taxon>
        <taxon>Hymenoptera</taxon>
        <taxon>Apocrita</taxon>
        <taxon>Aculeata</taxon>
        <taxon>Apoidea</taxon>
        <taxon>Anthophila</taxon>
        <taxon>Apidae</taxon>
        <taxon>Melipona</taxon>
    </lineage>
</organism>
<feature type="transmembrane region" description="Helical" evidence="2">
    <location>
        <begin position="402"/>
        <end position="419"/>
    </location>
</feature>
<keyword evidence="2" id="KW-0812">Transmembrane</keyword>
<dbReference type="EMBL" id="KQ435706">
    <property type="protein sequence ID" value="KOX80175.1"/>
    <property type="molecule type" value="Genomic_DNA"/>
</dbReference>
<feature type="compositionally biased region" description="Basic and acidic residues" evidence="1">
    <location>
        <begin position="112"/>
        <end position="126"/>
    </location>
</feature>
<gene>
    <name evidence="3" type="ORF">WN51_08352</name>
</gene>
<keyword evidence="2" id="KW-1133">Transmembrane helix</keyword>